<organism evidence="2">
    <name type="scientific">mine drainage metagenome</name>
    <dbReference type="NCBI Taxonomy" id="410659"/>
    <lineage>
        <taxon>unclassified sequences</taxon>
        <taxon>metagenomes</taxon>
        <taxon>ecological metagenomes</taxon>
    </lineage>
</organism>
<dbReference type="AlphaFoldDB" id="E6Q164"/>
<name>E6Q164_9ZZZZ</name>
<protein>
    <submittedName>
        <fullName evidence="2">Uncharacterized protein</fullName>
    </submittedName>
</protein>
<evidence type="ECO:0000313" key="2">
    <source>
        <dbReference type="EMBL" id="CBI00924.1"/>
    </source>
</evidence>
<evidence type="ECO:0000256" key="1">
    <source>
        <dbReference type="SAM" id="MobiDB-lite"/>
    </source>
</evidence>
<proteinExistence type="predicted"/>
<comment type="caution">
    <text evidence="2">The sequence shown here is derived from an EMBL/GenBank/DDBJ whole genome shotgun (WGS) entry which is preliminary data.</text>
</comment>
<feature type="compositionally biased region" description="Basic and acidic residues" evidence="1">
    <location>
        <begin position="46"/>
        <end position="61"/>
    </location>
</feature>
<feature type="region of interest" description="Disordered" evidence="1">
    <location>
        <begin position="1"/>
        <end position="61"/>
    </location>
</feature>
<sequence>MLREPACKARGRAKAPAQGLAPFGGSTALPGGLKPEWPTFGPPTLCDRRHQDTTGDRDFPRKMRDGVVLSWTMFYQGHDFNPHQRLQPRVFERGARSLHPFLKAVRSSQMYERT</sequence>
<gene>
    <name evidence="2" type="ORF">CARN4_0273</name>
</gene>
<accession>E6Q164</accession>
<reference evidence="2" key="1">
    <citation type="submission" date="2009-10" db="EMBL/GenBank/DDBJ databases">
        <title>Diversity of trophic interactions inside an arsenic-rich microbial ecosystem.</title>
        <authorList>
            <person name="Bertin P.N."/>
            <person name="Heinrich-Salmeron A."/>
            <person name="Pelletier E."/>
            <person name="Goulhen-Chollet F."/>
            <person name="Arsene-Ploetze F."/>
            <person name="Gallien S."/>
            <person name="Calteau A."/>
            <person name="Vallenet D."/>
            <person name="Casiot C."/>
            <person name="Chane-Woon-Ming B."/>
            <person name="Giloteaux L."/>
            <person name="Barakat M."/>
            <person name="Bonnefoy V."/>
            <person name="Bruneel O."/>
            <person name="Chandler M."/>
            <person name="Cleiss J."/>
            <person name="Duran R."/>
            <person name="Elbaz-Poulichet F."/>
            <person name="Fonknechten N."/>
            <person name="Lauga B."/>
            <person name="Mornico D."/>
            <person name="Ortet P."/>
            <person name="Schaeffer C."/>
            <person name="Siguier P."/>
            <person name="Alexander Thil Smith A."/>
            <person name="Van Dorsselaer A."/>
            <person name="Weissenbach J."/>
            <person name="Medigue C."/>
            <person name="Le Paslier D."/>
        </authorList>
    </citation>
    <scope>NUCLEOTIDE SEQUENCE</scope>
</reference>
<dbReference type="EMBL" id="CABO01000008">
    <property type="protein sequence ID" value="CBI00924.1"/>
    <property type="molecule type" value="Genomic_DNA"/>
</dbReference>